<organism evidence="2 3">
    <name type="scientific">Halomonas citrativorans</name>
    <dbReference type="NCBI Taxonomy" id="2742612"/>
    <lineage>
        <taxon>Bacteria</taxon>
        <taxon>Pseudomonadati</taxon>
        <taxon>Pseudomonadota</taxon>
        <taxon>Gammaproteobacteria</taxon>
        <taxon>Oceanospirillales</taxon>
        <taxon>Halomonadaceae</taxon>
        <taxon>Halomonas</taxon>
    </lineage>
</organism>
<keyword evidence="1" id="KW-0472">Membrane</keyword>
<dbReference type="Proteomes" id="UP000196331">
    <property type="component" value="Unassembled WGS sequence"/>
</dbReference>
<dbReference type="InterPro" id="IPR007360">
    <property type="entry name" value="SirB"/>
</dbReference>
<reference evidence="2 3" key="1">
    <citation type="submission" date="2017-02" db="EMBL/GenBank/DDBJ databases">
        <authorList>
            <person name="Dridi B."/>
        </authorList>
    </citation>
    <scope>NUCLEOTIDE SEQUENCE [LARGE SCALE GENOMIC DNA]</scope>
    <source>
        <strain evidence="2 3">JB380</strain>
    </source>
</reference>
<proteinExistence type="predicted"/>
<dbReference type="Pfam" id="PF04247">
    <property type="entry name" value="SirB"/>
    <property type="match status" value="1"/>
</dbReference>
<evidence type="ECO:0000313" key="3">
    <source>
        <dbReference type="Proteomes" id="UP000196331"/>
    </source>
</evidence>
<dbReference type="PIRSF" id="PIRSF005610">
    <property type="entry name" value="SirB"/>
    <property type="match status" value="1"/>
</dbReference>
<evidence type="ECO:0000256" key="1">
    <source>
        <dbReference type="SAM" id="Phobius"/>
    </source>
</evidence>
<accession>A0A1R4HP14</accession>
<protein>
    <submittedName>
        <fullName evidence="2">Protein SirB2</fullName>
    </submittedName>
</protein>
<feature type="transmembrane region" description="Helical" evidence="1">
    <location>
        <begin position="15"/>
        <end position="32"/>
    </location>
</feature>
<dbReference type="PANTHER" id="PTHR39594">
    <property type="entry name" value="PROTEIN YCHQ"/>
    <property type="match status" value="1"/>
</dbReference>
<dbReference type="EMBL" id="FUKM01000003">
    <property type="protein sequence ID" value="SJN09084.1"/>
    <property type="molecule type" value="Genomic_DNA"/>
</dbReference>
<sequence>MIEHYFAVKHLHMTAAYASLVFFIIRAYWSVTGRPILKARWVKILPHIIDTALLTFGVLLAIMLSFWPLPPWLSAKITALIVYILLGTMAIKRGKTPAIRAGTAVAAVLVFIYILGVAMHRTPLSWLS</sequence>
<dbReference type="GO" id="GO:0005886">
    <property type="term" value="C:plasma membrane"/>
    <property type="evidence" value="ECO:0007669"/>
    <property type="project" value="TreeGrafter"/>
</dbReference>
<dbReference type="PANTHER" id="PTHR39594:SF1">
    <property type="entry name" value="PROTEIN YCHQ"/>
    <property type="match status" value="1"/>
</dbReference>
<feature type="transmembrane region" description="Helical" evidence="1">
    <location>
        <begin position="98"/>
        <end position="119"/>
    </location>
</feature>
<comment type="caution">
    <text evidence="2">The sequence shown here is derived from an EMBL/GenBank/DDBJ whole genome shotgun (WGS) entry which is preliminary data.</text>
</comment>
<evidence type="ECO:0000313" key="2">
    <source>
        <dbReference type="EMBL" id="SJN09084.1"/>
    </source>
</evidence>
<dbReference type="RefSeq" id="WP_176372147.1">
    <property type="nucleotide sequence ID" value="NZ_FUKM01000003.1"/>
</dbReference>
<feature type="transmembrane region" description="Helical" evidence="1">
    <location>
        <begin position="44"/>
        <end position="67"/>
    </location>
</feature>
<keyword evidence="1" id="KW-0812">Transmembrane</keyword>
<dbReference type="AlphaFoldDB" id="A0A1R4HP14"/>
<feature type="transmembrane region" description="Helical" evidence="1">
    <location>
        <begin position="73"/>
        <end position="91"/>
    </location>
</feature>
<keyword evidence="1" id="KW-1133">Transmembrane helix</keyword>
<gene>
    <name evidence="2" type="ORF">CZ787_00675</name>
</gene>
<name>A0A1R4HP14_9GAMM</name>